<dbReference type="Proteomes" id="UP000267017">
    <property type="component" value="Unassembled WGS sequence"/>
</dbReference>
<evidence type="ECO:0000313" key="2">
    <source>
        <dbReference type="EMBL" id="RRJ62700.1"/>
    </source>
</evidence>
<dbReference type="OrthoDB" id="6713581at2"/>
<keyword evidence="2" id="KW-0808">Transferase</keyword>
<dbReference type="SUPFAM" id="SSF53448">
    <property type="entry name" value="Nucleotide-diphospho-sugar transferases"/>
    <property type="match status" value="1"/>
</dbReference>
<organism evidence="2 3">
    <name type="scientific">Paenibacillus oralis</name>
    <dbReference type="NCBI Taxonomy" id="2490856"/>
    <lineage>
        <taxon>Bacteria</taxon>
        <taxon>Bacillati</taxon>
        <taxon>Bacillota</taxon>
        <taxon>Bacilli</taxon>
        <taxon>Bacillales</taxon>
        <taxon>Paenibacillaceae</taxon>
        <taxon>Paenibacillus</taxon>
    </lineage>
</organism>
<dbReference type="Pfam" id="PF00535">
    <property type="entry name" value="Glycos_transf_2"/>
    <property type="match status" value="1"/>
</dbReference>
<reference evidence="2 3" key="1">
    <citation type="submission" date="2018-11" db="EMBL/GenBank/DDBJ databases">
        <title>Genome sequencing of Paenibacillus sp. KCOM 3021 (= ChDC PVNT-B20).</title>
        <authorList>
            <person name="Kook J.-K."/>
            <person name="Park S.-N."/>
            <person name="Lim Y.K."/>
        </authorList>
    </citation>
    <scope>NUCLEOTIDE SEQUENCE [LARGE SCALE GENOMIC DNA]</scope>
    <source>
        <strain evidence="2 3">KCOM 3021</strain>
    </source>
</reference>
<keyword evidence="3" id="KW-1185">Reference proteome</keyword>
<dbReference type="AlphaFoldDB" id="A0A3P3TXX9"/>
<comment type="caution">
    <text evidence="2">The sequence shown here is derived from an EMBL/GenBank/DDBJ whole genome shotgun (WGS) entry which is preliminary data.</text>
</comment>
<dbReference type="EMBL" id="RRCN01000001">
    <property type="protein sequence ID" value="RRJ62700.1"/>
    <property type="molecule type" value="Genomic_DNA"/>
</dbReference>
<accession>A0A3P3TXX9</accession>
<sequence>MSEAVSIITCTKRRRFMNALFRNYNRQNYKRKELIVILNHKNLKLHEYIRAAKPFQNVKIYSLPDNVPLGQCLNYGVKRAKHSLIAKFDDDDYYAPNYLPESIQAMQKTNADIVGKRAHYMQLIGNKQLLLRYPGQAKKYVPLVQGATLLVKRQVFNKVSFPARNRRECVKFCAACRAKGFKIYAGSPSNFMAVRRSNSQDHTWIVSDKSLLTKNVKLLKVKNMRKFVSQPV</sequence>
<dbReference type="InterPro" id="IPR029044">
    <property type="entry name" value="Nucleotide-diphossugar_trans"/>
</dbReference>
<feature type="domain" description="Glycosyltransferase 2-like" evidence="1">
    <location>
        <begin position="7"/>
        <end position="133"/>
    </location>
</feature>
<dbReference type="Gene3D" id="3.90.550.10">
    <property type="entry name" value="Spore Coat Polysaccharide Biosynthesis Protein SpsA, Chain A"/>
    <property type="match status" value="1"/>
</dbReference>
<dbReference type="GO" id="GO:0016740">
    <property type="term" value="F:transferase activity"/>
    <property type="evidence" value="ECO:0007669"/>
    <property type="project" value="UniProtKB-KW"/>
</dbReference>
<protein>
    <submittedName>
        <fullName evidence="2">Glycosyltransferase</fullName>
    </submittedName>
</protein>
<evidence type="ECO:0000313" key="3">
    <source>
        <dbReference type="Proteomes" id="UP000267017"/>
    </source>
</evidence>
<proteinExistence type="predicted"/>
<dbReference type="RefSeq" id="WP_128630586.1">
    <property type="nucleotide sequence ID" value="NZ_RRCN01000001.1"/>
</dbReference>
<dbReference type="InterPro" id="IPR001173">
    <property type="entry name" value="Glyco_trans_2-like"/>
</dbReference>
<evidence type="ECO:0000259" key="1">
    <source>
        <dbReference type="Pfam" id="PF00535"/>
    </source>
</evidence>
<gene>
    <name evidence="2" type="ORF">EHV15_06900</name>
</gene>
<name>A0A3P3TXX9_9BACL</name>